<reference evidence="2 3" key="1">
    <citation type="submission" date="2021-01" db="EMBL/GenBank/DDBJ databases">
        <title>Whole genome shotgun sequence of Catellatospora bangladeshensis NBRC 107357.</title>
        <authorList>
            <person name="Komaki H."/>
            <person name="Tamura T."/>
        </authorList>
    </citation>
    <scope>NUCLEOTIDE SEQUENCE [LARGE SCALE GENOMIC DNA]</scope>
    <source>
        <strain evidence="2 3">NBRC 107357</strain>
    </source>
</reference>
<organism evidence="2 3">
    <name type="scientific">Catellatospora bangladeshensis</name>
    <dbReference type="NCBI Taxonomy" id="310355"/>
    <lineage>
        <taxon>Bacteria</taxon>
        <taxon>Bacillati</taxon>
        <taxon>Actinomycetota</taxon>
        <taxon>Actinomycetes</taxon>
        <taxon>Micromonosporales</taxon>
        <taxon>Micromonosporaceae</taxon>
        <taxon>Catellatospora</taxon>
    </lineage>
</organism>
<dbReference type="InterPro" id="IPR001466">
    <property type="entry name" value="Beta-lactam-related"/>
</dbReference>
<dbReference type="Gene3D" id="3.40.710.10">
    <property type="entry name" value="DD-peptidase/beta-lactamase superfamily"/>
    <property type="match status" value="1"/>
</dbReference>
<dbReference type="Proteomes" id="UP000601223">
    <property type="component" value="Unassembled WGS sequence"/>
</dbReference>
<evidence type="ECO:0000313" key="2">
    <source>
        <dbReference type="EMBL" id="GIF78747.1"/>
    </source>
</evidence>
<dbReference type="GO" id="GO:0016787">
    <property type="term" value="F:hydrolase activity"/>
    <property type="evidence" value="ECO:0007669"/>
    <property type="project" value="UniProtKB-KW"/>
</dbReference>
<dbReference type="EMBL" id="BONF01000001">
    <property type="protein sequence ID" value="GIF78747.1"/>
    <property type="molecule type" value="Genomic_DNA"/>
</dbReference>
<accession>A0A8J3NEV2</accession>
<dbReference type="SUPFAM" id="SSF56601">
    <property type="entry name" value="beta-lactamase/transpeptidase-like"/>
    <property type="match status" value="1"/>
</dbReference>
<comment type="caution">
    <text evidence="2">The sequence shown here is derived from an EMBL/GenBank/DDBJ whole genome shotgun (WGS) entry which is preliminary data.</text>
</comment>
<dbReference type="PROSITE" id="PS51318">
    <property type="entry name" value="TAT"/>
    <property type="match status" value="1"/>
</dbReference>
<evidence type="ECO:0000313" key="3">
    <source>
        <dbReference type="Proteomes" id="UP000601223"/>
    </source>
</evidence>
<proteinExistence type="predicted"/>
<dbReference type="InterPro" id="IPR050491">
    <property type="entry name" value="AmpC-like"/>
</dbReference>
<protein>
    <submittedName>
        <fullName evidence="2">Serine hydrolase</fullName>
    </submittedName>
</protein>
<name>A0A8J3NEV2_9ACTN</name>
<dbReference type="AlphaFoldDB" id="A0A8J3NEV2"/>
<keyword evidence="3" id="KW-1185">Reference proteome</keyword>
<dbReference type="Pfam" id="PF00144">
    <property type="entry name" value="Beta-lactamase"/>
    <property type="match status" value="1"/>
</dbReference>
<dbReference type="InterPro" id="IPR012338">
    <property type="entry name" value="Beta-lactam/transpept-like"/>
</dbReference>
<dbReference type="InterPro" id="IPR006311">
    <property type="entry name" value="TAT_signal"/>
</dbReference>
<keyword evidence="2" id="KW-0378">Hydrolase</keyword>
<feature type="domain" description="Beta-lactamase-related" evidence="1">
    <location>
        <begin position="60"/>
        <end position="384"/>
    </location>
</feature>
<sequence length="414" mass="42804">MTGRAAESAPPPDPPRVSRRRLLAGTGALLAGSAAAGCAATGPLPTASPRAPGDDLNARLDAAVTGTMRQLGIPGAIVGLSVPGIVEYSRAFGVADDVTGRPMTLAEHMRIGSVTKTFTGTAVLRLVEDRLLALTDPIARFVGGLPSGDQITLRMLGDMRSGLYSYEQDPAFVAAMLAELPQGPGAGAVTPAQLVDVSAARPLSFPPGSRFEYVDVNAVLLGMVVERVTGRPLGDHLREHVFAPLRLSESVYPVSGALPEPYAHGYTRGADGAVTDASLWNPAWAGAAGAIVSTFADMKTWALALGKGTLLDPQTQAVRLERAPESGPAAAYRFAIFESGGWWGHNGSIPGYTSVVMSIPQRSATLVVLANTDVPPVHAAGALAAAVTRLATPDHVYAQLDGARRATPSPTAGR</sequence>
<gene>
    <name evidence="2" type="ORF">Cba03nite_00960</name>
</gene>
<dbReference type="PANTHER" id="PTHR46825">
    <property type="entry name" value="D-ALANYL-D-ALANINE-CARBOXYPEPTIDASE/ENDOPEPTIDASE AMPH"/>
    <property type="match status" value="1"/>
</dbReference>
<dbReference type="PANTHER" id="PTHR46825:SF7">
    <property type="entry name" value="D-ALANYL-D-ALANINE CARBOXYPEPTIDASE"/>
    <property type="match status" value="1"/>
</dbReference>
<evidence type="ECO:0000259" key="1">
    <source>
        <dbReference type="Pfam" id="PF00144"/>
    </source>
</evidence>
<dbReference type="RefSeq" id="WP_203740356.1">
    <property type="nucleotide sequence ID" value="NZ_BONF01000001.1"/>
</dbReference>